<organism evidence="1 2">
    <name type="scientific">Nitrobacter winogradskyi</name>
    <name type="common">Nitrobacter agilis</name>
    <dbReference type="NCBI Taxonomy" id="913"/>
    <lineage>
        <taxon>Bacteria</taxon>
        <taxon>Pseudomonadati</taxon>
        <taxon>Pseudomonadota</taxon>
        <taxon>Alphaproteobacteria</taxon>
        <taxon>Hyphomicrobiales</taxon>
        <taxon>Nitrobacteraceae</taxon>
        <taxon>Nitrobacter</taxon>
    </lineage>
</organism>
<gene>
    <name evidence="1" type="ORF">J2S34_002429</name>
</gene>
<evidence type="ECO:0000313" key="1">
    <source>
        <dbReference type="EMBL" id="MCP1999981.1"/>
    </source>
</evidence>
<comment type="caution">
    <text evidence="1">The sequence shown here is derived from an EMBL/GenBank/DDBJ whole genome shotgun (WGS) entry which is preliminary data.</text>
</comment>
<reference evidence="1" key="1">
    <citation type="submission" date="2022-03" db="EMBL/GenBank/DDBJ databases">
        <title>Interactions between chemoautotrophic and heterotrophic bacteria.</title>
        <authorList>
            <person name="Santoro A."/>
        </authorList>
    </citation>
    <scope>NUCLEOTIDE SEQUENCE</scope>
    <source>
        <strain evidence="1">Nb-106</strain>
    </source>
</reference>
<evidence type="ECO:0000313" key="2">
    <source>
        <dbReference type="Proteomes" id="UP001205486"/>
    </source>
</evidence>
<proteinExistence type="predicted"/>
<sequence length="1176" mass="127167">MQTKDDGTHVILPVAGRRMASSDHAGLPVMMPRESDGEMRRDGSSAANVQPKHPVAERGRVHGVPGFSSYEVLRIAAKREVVLSSEKDKRRWRKRARDPDRLRGLDKAAFLDFTVEIVKRTEAGGIMKIGKILACAAVLVTMALKGAKIEAAPLNGTFPLSVPPAADPIEGLSGAYVPRQPFARDRGALDRAATVILATGKKPNASATTKPSTAGDNADVYAPLTQLQGHLLGGSFTLRNGGRSPASLALGNALLSLAVAKALRDRPNELPDAETTALLVDHFLGKGQLRELLDGVGHVSGVDVQTLMETPAESGTIIRLILQRGDQFIRTEIIQRFAERYIPIIAAAAPKLPIDIVVVEDFQPGDYDFERAGYDIRGQTITFLSGRVNIEDFGGAAKLVTFNQQFVPVPQELARRAAPQMKDFAAIAAFARINGISFNLSRSGEIANKPLYRLHRRGLLIETAIKRVGLFADRTLATELGPIAVPEANPDITPIGMSDTPRALLTIRQTPARAAAPIESALPQRTDANAPNASSRPKTAVDNLKFSAANEFPIRYGDFMVMPIDSAAFSVYRSAAWNLSHRSDSALDMETDRIEAAHENAAVQIFSRLAYGDWAASHPNELTPLSLAGHLSNFLLSQQQVNALYRGLADRQFQPVKAPNLGSRSVLSSRINALDRLDPKSQMEFRRRFDAAHRVGLAAIPPNRKLVLIRLHGLPHYDFQRQAFQLTSRTASGGGTSPQRINEELSPLLPGMFWGSVQASYSLPEFPELLEMPLDRAKALSQTTLGRGVGPELFEARFAEVAASKISFANGKVRFDIDLQIERRALYVENSLKTKILSVAPEPHVPAPAAAAIEPDTTRPPPAKAAGQENKPAQPSAAEARAGSNIGGEEPVVAAGAPAAEMAPSTAKPVPQQPAPQKPRLAATSAPDALQQEQSQRLQAFKPDRIYDIAGLNLYMTATEARNKIKDKLGFKRSLSLSSGINNQIVSFSSAQIFVRDDGMEYIALITQPDRSGDRLIAIGRYVYEGLGVFKKDDFIRALQDKYGQSRNSSAPFMYWGGLPGVGPANGPCFVQLGRVGGNISWIDNATGRYPNWSELLPRSAPQGFVGPQGMPWIGFTVTDLQRAGEFKPCGPVVAVWLPELAGQIPEYAVWLTDTGAYMGILANSMKAGGSSKPRL</sequence>
<keyword evidence="2" id="KW-1185">Reference proteome</keyword>
<dbReference type="EMBL" id="JALJZS010000002">
    <property type="protein sequence ID" value="MCP1999981.1"/>
    <property type="molecule type" value="Genomic_DNA"/>
</dbReference>
<accession>A0ACC6AJY2</accession>
<dbReference type="Proteomes" id="UP001205486">
    <property type="component" value="Unassembled WGS sequence"/>
</dbReference>
<protein>
    <submittedName>
        <fullName evidence="1">Uncharacterized protein</fullName>
    </submittedName>
</protein>
<name>A0ACC6AJY2_NITWI</name>